<sequence length="46" mass="5493">NEEKTQHSNNQVHTPLQIKKFQTIYSQNIIKKNNDEEEINEELIVI</sequence>
<accession>A0ABN7W4J8</accession>
<protein>
    <submittedName>
        <fullName evidence="1">28120_t:CDS:1</fullName>
    </submittedName>
</protein>
<evidence type="ECO:0000313" key="2">
    <source>
        <dbReference type="Proteomes" id="UP000789901"/>
    </source>
</evidence>
<proteinExistence type="predicted"/>
<keyword evidence="2" id="KW-1185">Reference proteome</keyword>
<dbReference type="EMBL" id="CAJVQB010029063">
    <property type="protein sequence ID" value="CAG8813506.1"/>
    <property type="molecule type" value="Genomic_DNA"/>
</dbReference>
<name>A0ABN7W4J8_GIGMA</name>
<comment type="caution">
    <text evidence="1">The sequence shown here is derived from an EMBL/GenBank/DDBJ whole genome shotgun (WGS) entry which is preliminary data.</text>
</comment>
<evidence type="ECO:0000313" key="1">
    <source>
        <dbReference type="EMBL" id="CAG8813506.1"/>
    </source>
</evidence>
<feature type="non-terminal residue" evidence="1">
    <location>
        <position position="1"/>
    </location>
</feature>
<gene>
    <name evidence="1" type="ORF">GMARGA_LOCUS25805</name>
</gene>
<dbReference type="Proteomes" id="UP000789901">
    <property type="component" value="Unassembled WGS sequence"/>
</dbReference>
<organism evidence="1 2">
    <name type="scientific">Gigaspora margarita</name>
    <dbReference type="NCBI Taxonomy" id="4874"/>
    <lineage>
        <taxon>Eukaryota</taxon>
        <taxon>Fungi</taxon>
        <taxon>Fungi incertae sedis</taxon>
        <taxon>Mucoromycota</taxon>
        <taxon>Glomeromycotina</taxon>
        <taxon>Glomeromycetes</taxon>
        <taxon>Diversisporales</taxon>
        <taxon>Gigasporaceae</taxon>
        <taxon>Gigaspora</taxon>
    </lineage>
</organism>
<reference evidence="1 2" key="1">
    <citation type="submission" date="2021-06" db="EMBL/GenBank/DDBJ databases">
        <authorList>
            <person name="Kallberg Y."/>
            <person name="Tangrot J."/>
            <person name="Rosling A."/>
        </authorList>
    </citation>
    <scope>NUCLEOTIDE SEQUENCE [LARGE SCALE GENOMIC DNA]</scope>
    <source>
        <strain evidence="1 2">120-4 pot B 10/14</strain>
    </source>
</reference>